<dbReference type="InterPro" id="IPR023614">
    <property type="entry name" value="Porin_dom_sf"/>
</dbReference>
<dbReference type="EMBL" id="DRNH01000176">
    <property type="protein sequence ID" value="HFB53735.1"/>
    <property type="molecule type" value="Genomic_DNA"/>
</dbReference>
<reference evidence="5" key="1">
    <citation type="journal article" date="2020" name="mSystems">
        <title>Genome- and Community-Level Interaction Insights into Carbon Utilization and Element Cycling Functions of Hydrothermarchaeota in Hydrothermal Sediment.</title>
        <authorList>
            <person name="Zhou Z."/>
            <person name="Liu Y."/>
            <person name="Xu W."/>
            <person name="Pan J."/>
            <person name="Luo Z.H."/>
            <person name="Li M."/>
        </authorList>
    </citation>
    <scope>NUCLEOTIDE SEQUENCE [LARGE SCALE GENOMIC DNA]</scope>
    <source>
        <strain evidence="5">HyVt-507</strain>
    </source>
</reference>
<feature type="signal peptide" evidence="4">
    <location>
        <begin position="1"/>
        <end position="22"/>
    </location>
</feature>
<proteinExistence type="inferred from homology"/>
<gene>
    <name evidence="5" type="ORF">ENJ67_03300</name>
</gene>
<dbReference type="AlphaFoldDB" id="A0A7C3GBN7"/>
<dbReference type="InterPro" id="IPR005318">
    <property type="entry name" value="OM_porin_bac"/>
</dbReference>
<sequence>MQRKYSLFVPLTLSLAASLLQAQTDMPKQSLKTNGQLIYQKQKNADSLRELFSEGNFYGRLRSNTFYFAYDNDDATHDTQLISGLGASLVFKSAKYNGFDTIVGLYGSRAFFNASNDPAAYIKAGKDTFSRFDYANTGSKSMGVIGQANIGYTYSKTKLIVGRQLVETFYTKSNDTKMIPNTFDGLVVDSKNIANTYLKFAYLTKQKLRDHTDAHAVLMVGDANSTSSLKPQWSENDDGAMHKGLTYTALKAAGKPTDAPLIVLDAQNNSINNLKINFSAYLVPELLSQVMTELNYKIPLKGFSITPGLRYIEQFDNGAGAVGGASIYQTGLSGYKNANSLDSSMIAVRLVTKIKEYKINLGYTQILDKADLVTPWRGFPTAGYTRSMGMYNWRANVKSYRLELVYGANAKGIYTKPFIQTSVLYIDGDKNKNETDSMFYYAGIVQNIPSVKELQYRVRLGWRDFIGDSSGVSDYLDARLEFNYLF</sequence>
<name>A0A7C3GBN7_9BACT</name>
<accession>A0A7C3GBN7</accession>
<organism evidence="5">
    <name type="scientific">Sulfurimonas autotrophica</name>
    <dbReference type="NCBI Taxonomy" id="202747"/>
    <lineage>
        <taxon>Bacteria</taxon>
        <taxon>Pseudomonadati</taxon>
        <taxon>Campylobacterota</taxon>
        <taxon>Epsilonproteobacteria</taxon>
        <taxon>Campylobacterales</taxon>
        <taxon>Sulfurimonadaceae</taxon>
        <taxon>Sulfurimonas</taxon>
    </lineage>
</organism>
<comment type="caution">
    <text evidence="5">The sequence shown here is derived from an EMBL/GenBank/DDBJ whole genome shotgun (WGS) entry which is preliminary data.</text>
</comment>
<keyword evidence="3 4" id="KW-0732">Signal</keyword>
<evidence type="ECO:0000256" key="4">
    <source>
        <dbReference type="SAM" id="SignalP"/>
    </source>
</evidence>
<evidence type="ECO:0000256" key="1">
    <source>
        <dbReference type="ARBA" id="ARBA00009075"/>
    </source>
</evidence>
<evidence type="ECO:0000256" key="2">
    <source>
        <dbReference type="ARBA" id="ARBA00022448"/>
    </source>
</evidence>
<keyword evidence="2" id="KW-0813">Transport</keyword>
<evidence type="ECO:0000256" key="3">
    <source>
        <dbReference type="ARBA" id="ARBA00022729"/>
    </source>
</evidence>
<comment type="similarity">
    <text evidence="1">Belongs to the outer membrane porin (Opr) (TC 1.B.25) family.</text>
</comment>
<evidence type="ECO:0000313" key="5">
    <source>
        <dbReference type="EMBL" id="HFB53735.1"/>
    </source>
</evidence>
<dbReference type="Gene3D" id="2.40.160.10">
    <property type="entry name" value="Porin"/>
    <property type="match status" value="1"/>
</dbReference>
<dbReference type="GO" id="GO:0016020">
    <property type="term" value="C:membrane"/>
    <property type="evidence" value="ECO:0007669"/>
    <property type="project" value="InterPro"/>
</dbReference>
<dbReference type="Proteomes" id="UP000886390">
    <property type="component" value="Unassembled WGS sequence"/>
</dbReference>
<protein>
    <submittedName>
        <fullName evidence="5">Outer membrane porin, OprD family</fullName>
    </submittedName>
</protein>
<feature type="chain" id="PRO_5028122684" evidence="4">
    <location>
        <begin position="23"/>
        <end position="486"/>
    </location>
</feature>
<dbReference type="Pfam" id="PF03573">
    <property type="entry name" value="OprD"/>
    <property type="match status" value="1"/>
</dbReference>